<name>A0AAP2Z6Q1_9EURY</name>
<evidence type="ECO:0000256" key="1">
    <source>
        <dbReference type="SAM" id="MobiDB-lite"/>
    </source>
</evidence>
<dbReference type="InterPro" id="IPR015001">
    <property type="entry name" value="DUF1850"/>
</dbReference>
<dbReference type="Proteomes" id="UP001321047">
    <property type="component" value="Unassembled WGS sequence"/>
</dbReference>
<feature type="region of interest" description="Disordered" evidence="1">
    <location>
        <begin position="161"/>
        <end position="211"/>
    </location>
</feature>
<gene>
    <name evidence="2" type="ORF">OB919_06915</name>
</gene>
<sequence length="211" mass="22968">MFTRRPVRLGAAVIVVLSLVAISSLVAVSAFGPASSLSNLSDPIETATHPGEASDTELAYTLVVADAETGETLLEIPVEDRDTVTLAYTHSVEKTTIEDVYVVDGTTLRMTEMRFQSHGAGLPSDESVHRDGEWFVVDRDDRYETVRVAPGAIAGHELVLERDQHGDEQDDTTEKRYDLVERSDGPVTLTIRENGGTDPVSRDSNNDEKPG</sequence>
<proteinExistence type="predicted"/>
<protein>
    <submittedName>
        <fullName evidence="2">DUF1850 domain-containing protein</fullName>
    </submittedName>
</protein>
<accession>A0AAP2Z6Q1</accession>
<comment type="caution">
    <text evidence="2">The sequence shown here is derived from an EMBL/GenBank/DDBJ whole genome shotgun (WGS) entry which is preliminary data.</text>
</comment>
<evidence type="ECO:0000313" key="3">
    <source>
        <dbReference type="Proteomes" id="UP001321047"/>
    </source>
</evidence>
<organism evidence="2 3">
    <name type="scientific">Natronosalvus hydrolyticus</name>
    <dbReference type="NCBI Taxonomy" id="2979988"/>
    <lineage>
        <taxon>Archaea</taxon>
        <taxon>Methanobacteriati</taxon>
        <taxon>Methanobacteriota</taxon>
        <taxon>Stenosarchaea group</taxon>
        <taxon>Halobacteria</taxon>
        <taxon>Halobacteriales</taxon>
        <taxon>Natrialbaceae</taxon>
        <taxon>Natronosalvus</taxon>
    </lineage>
</organism>
<dbReference type="RefSeq" id="WP_342807779.1">
    <property type="nucleotide sequence ID" value="NZ_JAOPJZ010000004.1"/>
</dbReference>
<dbReference type="AlphaFoldDB" id="A0AAP2Z6Q1"/>
<feature type="compositionally biased region" description="Basic and acidic residues" evidence="1">
    <location>
        <begin position="200"/>
        <end position="211"/>
    </location>
</feature>
<keyword evidence="3" id="KW-1185">Reference proteome</keyword>
<dbReference type="EMBL" id="JAOPJZ010000004">
    <property type="protein sequence ID" value="MCU4751712.1"/>
    <property type="molecule type" value="Genomic_DNA"/>
</dbReference>
<evidence type="ECO:0000313" key="2">
    <source>
        <dbReference type="EMBL" id="MCU4751712.1"/>
    </source>
</evidence>
<reference evidence="2 3" key="1">
    <citation type="submission" date="2022-09" db="EMBL/GenBank/DDBJ databases">
        <title>Enrichment on poylsaccharides allowed isolation of novel metabolic and taxonomic groups of Haloarchaea.</title>
        <authorList>
            <person name="Sorokin D.Y."/>
            <person name="Elcheninov A.G."/>
            <person name="Khizhniak T.V."/>
            <person name="Kolganova T.V."/>
            <person name="Kublanov I.V."/>
        </authorList>
    </citation>
    <scope>NUCLEOTIDE SEQUENCE [LARGE SCALE GENOMIC DNA]</scope>
    <source>
        <strain evidence="2 3">AArc-curdl1</strain>
    </source>
</reference>
<feature type="compositionally biased region" description="Basic and acidic residues" evidence="1">
    <location>
        <begin position="161"/>
        <end position="184"/>
    </location>
</feature>
<dbReference type="Pfam" id="PF08905">
    <property type="entry name" value="DUF1850"/>
    <property type="match status" value="1"/>
</dbReference>